<evidence type="ECO:0000256" key="1">
    <source>
        <dbReference type="SAM" id="MobiDB-lite"/>
    </source>
</evidence>
<protein>
    <recommendedName>
        <fullName evidence="5">Transmembrane protein</fullName>
    </recommendedName>
</protein>
<feature type="signal peptide" evidence="2">
    <location>
        <begin position="1"/>
        <end position="31"/>
    </location>
</feature>
<dbReference type="EMBL" id="CACSHJ010000096">
    <property type="protein sequence ID" value="CAA0407533.1"/>
    <property type="molecule type" value="Genomic_DNA"/>
</dbReference>
<evidence type="ECO:0000313" key="4">
    <source>
        <dbReference type="Proteomes" id="UP000434276"/>
    </source>
</evidence>
<dbReference type="Proteomes" id="UP000434276">
    <property type="component" value="Unassembled WGS sequence"/>
</dbReference>
<organism evidence="3 4">
    <name type="scientific">Arabidopsis thaliana</name>
    <name type="common">Mouse-ear cress</name>
    <dbReference type="NCBI Taxonomy" id="3702"/>
    <lineage>
        <taxon>Eukaryota</taxon>
        <taxon>Viridiplantae</taxon>
        <taxon>Streptophyta</taxon>
        <taxon>Embryophyta</taxon>
        <taxon>Tracheophyta</taxon>
        <taxon>Spermatophyta</taxon>
        <taxon>Magnoliopsida</taxon>
        <taxon>eudicotyledons</taxon>
        <taxon>Gunneridae</taxon>
        <taxon>Pentapetalae</taxon>
        <taxon>rosids</taxon>
        <taxon>malvids</taxon>
        <taxon>Brassicales</taxon>
        <taxon>Brassicaceae</taxon>
        <taxon>Camelineae</taxon>
        <taxon>Arabidopsis</taxon>
    </lineage>
</organism>
<name>A0A5S9YBA7_ARATH</name>
<accession>A0A5S9YBA7</accession>
<feature type="chain" id="PRO_5024812163" description="Transmembrane protein" evidence="2">
    <location>
        <begin position="32"/>
        <end position="142"/>
    </location>
</feature>
<gene>
    <name evidence="3" type="ORF">C24_LOCUS24503</name>
</gene>
<evidence type="ECO:0008006" key="5">
    <source>
        <dbReference type="Google" id="ProtNLM"/>
    </source>
</evidence>
<feature type="compositionally biased region" description="Basic residues" evidence="1">
    <location>
        <begin position="42"/>
        <end position="61"/>
    </location>
</feature>
<sequence length="142" mass="15956">MATKTSNFVSLRVSLFILLLFISSQVAIADAKHLQQLRRKLRLVRRSRSQRGRQYSRRRRQYNPPTLPVPPPPPPPLPQMPSAATPPPMPQLTPLQPKMHVSTLQPQMLYPPPSLPYASSPTEKDDAGGSRITKKEADASMR</sequence>
<proteinExistence type="predicted"/>
<feature type="compositionally biased region" description="Basic and acidic residues" evidence="1">
    <location>
        <begin position="122"/>
        <end position="142"/>
    </location>
</feature>
<evidence type="ECO:0000256" key="2">
    <source>
        <dbReference type="SAM" id="SignalP"/>
    </source>
</evidence>
<reference evidence="3 4" key="1">
    <citation type="submission" date="2019-12" db="EMBL/GenBank/DDBJ databases">
        <authorList>
            <person name="Jiao W.-B."/>
            <person name="Schneeberger K."/>
        </authorList>
    </citation>
    <scope>NUCLEOTIDE SEQUENCE [LARGE SCALE GENOMIC DNA]</scope>
    <source>
        <strain evidence="4">cv. C24</strain>
    </source>
</reference>
<dbReference type="AlphaFoldDB" id="A0A5S9YBA7"/>
<evidence type="ECO:0000313" key="3">
    <source>
        <dbReference type="EMBL" id="CAA0407533.1"/>
    </source>
</evidence>
<feature type="region of interest" description="Disordered" evidence="1">
    <location>
        <begin position="42"/>
        <end position="142"/>
    </location>
</feature>
<keyword evidence="2" id="KW-0732">Signal</keyword>
<feature type="compositionally biased region" description="Pro residues" evidence="1">
    <location>
        <begin position="65"/>
        <end position="91"/>
    </location>
</feature>